<evidence type="ECO:0000313" key="3">
    <source>
        <dbReference type="EMBL" id="MDO6424553.1"/>
    </source>
</evidence>
<dbReference type="PROSITE" id="PS50222">
    <property type="entry name" value="EF_HAND_2"/>
    <property type="match status" value="1"/>
</dbReference>
<dbReference type="PANTHER" id="PTHR10827:SF52">
    <property type="entry name" value="IP16409P"/>
    <property type="match status" value="1"/>
</dbReference>
<dbReference type="RefSeq" id="WP_011468861.1">
    <property type="nucleotide sequence ID" value="NZ_CP123764.1"/>
</dbReference>
<gene>
    <name evidence="3" type="ORF">Q4521_18845</name>
</gene>
<dbReference type="GO" id="GO:0005509">
    <property type="term" value="F:calcium ion binding"/>
    <property type="evidence" value="ECO:0007669"/>
    <property type="project" value="InterPro"/>
</dbReference>
<organism evidence="3 4">
    <name type="scientific">Saccharophagus degradans</name>
    <dbReference type="NCBI Taxonomy" id="86304"/>
    <lineage>
        <taxon>Bacteria</taxon>
        <taxon>Pseudomonadati</taxon>
        <taxon>Pseudomonadota</taxon>
        <taxon>Gammaproteobacteria</taxon>
        <taxon>Cellvibrionales</taxon>
        <taxon>Cellvibrionaceae</taxon>
        <taxon>Saccharophagus</taxon>
    </lineage>
</organism>
<dbReference type="InterPro" id="IPR002048">
    <property type="entry name" value="EF_hand_dom"/>
</dbReference>
<proteinExistence type="predicted"/>
<feature type="domain" description="EF-hand" evidence="2">
    <location>
        <begin position="81"/>
        <end position="116"/>
    </location>
</feature>
<dbReference type="InterPro" id="IPR018247">
    <property type="entry name" value="EF_Hand_1_Ca_BS"/>
</dbReference>
<evidence type="ECO:0000256" key="1">
    <source>
        <dbReference type="SAM" id="SignalP"/>
    </source>
</evidence>
<protein>
    <submittedName>
        <fullName evidence="3">EF-hand domain-containing protein</fullName>
    </submittedName>
</protein>
<reference evidence="3" key="1">
    <citation type="submission" date="2023-07" db="EMBL/GenBank/DDBJ databases">
        <title>Genome content predicts the carbon catabolic preferences of heterotrophic bacteria.</title>
        <authorList>
            <person name="Gralka M."/>
        </authorList>
    </citation>
    <scope>NUCLEOTIDE SEQUENCE</scope>
    <source>
        <strain evidence="3">I3M17_2</strain>
    </source>
</reference>
<dbReference type="PANTHER" id="PTHR10827">
    <property type="entry name" value="RETICULOCALBIN"/>
    <property type="match status" value="1"/>
</dbReference>
<accession>A0AAW7XCT2</accession>
<dbReference type="Pfam" id="PF13202">
    <property type="entry name" value="EF-hand_5"/>
    <property type="match status" value="3"/>
</dbReference>
<dbReference type="PROSITE" id="PS00018">
    <property type="entry name" value="EF_HAND_1"/>
    <property type="match status" value="3"/>
</dbReference>
<feature type="chain" id="PRO_5044003956" evidence="1">
    <location>
        <begin position="23"/>
        <end position="163"/>
    </location>
</feature>
<sequence>MSIRVAQLLCMLVSVTAASVFADEGTSKNEQWLLAKYDVNGDNVISVDEISEKRQKLYAAMDLDADGGVTFGEYEYVDGVKRQMLLKARFNKLDLDQDGKLSSSEYCSYLGSFDRFDQNGDGNITTSEIDMSKVKAAKEKPAPVKAEDDTSCLLWFCVRSSIK</sequence>
<dbReference type="SUPFAM" id="SSF47473">
    <property type="entry name" value="EF-hand"/>
    <property type="match status" value="1"/>
</dbReference>
<dbReference type="EMBL" id="JAUOPB010000015">
    <property type="protein sequence ID" value="MDO6424553.1"/>
    <property type="molecule type" value="Genomic_DNA"/>
</dbReference>
<dbReference type="AlphaFoldDB" id="A0AAW7XCT2"/>
<feature type="signal peptide" evidence="1">
    <location>
        <begin position="1"/>
        <end position="22"/>
    </location>
</feature>
<dbReference type="InterPro" id="IPR011992">
    <property type="entry name" value="EF-hand-dom_pair"/>
</dbReference>
<comment type="caution">
    <text evidence="3">The sequence shown here is derived from an EMBL/GenBank/DDBJ whole genome shotgun (WGS) entry which is preliminary data.</text>
</comment>
<keyword evidence="1" id="KW-0732">Signal</keyword>
<evidence type="ECO:0000259" key="2">
    <source>
        <dbReference type="PROSITE" id="PS50222"/>
    </source>
</evidence>
<evidence type="ECO:0000313" key="4">
    <source>
        <dbReference type="Proteomes" id="UP001169760"/>
    </source>
</evidence>
<name>A0AAW7XCT2_9GAMM</name>
<dbReference type="Gene3D" id="1.10.238.10">
    <property type="entry name" value="EF-hand"/>
    <property type="match status" value="2"/>
</dbReference>
<dbReference type="Proteomes" id="UP001169760">
    <property type="component" value="Unassembled WGS sequence"/>
</dbReference>
<dbReference type="GeneID" id="98614048"/>